<dbReference type="EMBL" id="VFIA01000001">
    <property type="protein sequence ID" value="MBC3789791.1"/>
    <property type="molecule type" value="Genomic_DNA"/>
</dbReference>
<keyword evidence="3" id="KW-1185">Reference proteome</keyword>
<accession>A0ABR6W114</accession>
<evidence type="ECO:0000256" key="1">
    <source>
        <dbReference type="SAM" id="MobiDB-lite"/>
    </source>
</evidence>
<reference evidence="2 3" key="1">
    <citation type="submission" date="2019-06" db="EMBL/GenBank/DDBJ databases">
        <title>Spirosoma utsteinense sp. nov. isolated from Antarctic ice-free soils.</title>
        <authorList>
            <person name="Tahon G."/>
        </authorList>
    </citation>
    <scope>NUCLEOTIDE SEQUENCE [LARGE SCALE GENOMIC DNA]</scope>
    <source>
        <strain evidence="2 3">LMG 31447</strain>
    </source>
</reference>
<organism evidence="2 3">
    <name type="scientific">Spirosoma utsteinense</name>
    <dbReference type="NCBI Taxonomy" id="2585773"/>
    <lineage>
        <taxon>Bacteria</taxon>
        <taxon>Pseudomonadati</taxon>
        <taxon>Bacteroidota</taxon>
        <taxon>Cytophagia</taxon>
        <taxon>Cytophagales</taxon>
        <taxon>Cytophagaceae</taxon>
        <taxon>Spirosoma</taxon>
    </lineage>
</organism>
<evidence type="ECO:0000313" key="2">
    <source>
        <dbReference type="EMBL" id="MBC3789791.1"/>
    </source>
</evidence>
<dbReference type="Gene3D" id="1.25.40.10">
    <property type="entry name" value="Tetratricopeptide repeat domain"/>
    <property type="match status" value="1"/>
</dbReference>
<dbReference type="RefSeq" id="WP_244967981.1">
    <property type="nucleotide sequence ID" value="NZ_VFIA01000001.1"/>
</dbReference>
<sequence>MNTTFRWYRLSLTGWLVVACFLTVNAQVSVEAQKRYKEAIRLIQTGSYDRAKNELNPIIQRTGPLAPYASYYVALADFRQKNFSQSRLMLKQLVTRFPNWQKIDDAQYLLAAVCMEMGEYEDGLAALKPIGTPALRTEGVKLEQNFMGRLTDLNRLKRINRDYPDDKPVALALIDLIQRTATDKDDLELSDRLTNQFGVPVSVAGRPVSPVSSGTTTSANRPTTRPNRAKGYYNVAVMFPFRLDEFDADKRGRSNQYAYDLYEGMKMARAKLQEEGITVNLFAYDVENDPNKTLELVNSPGFAQTDLIIGPLYVEPNRIASAFANQNNILLVNPIATGSELVASQPMSFLAQPSLNEQARRAAEQARSLIGGGARRVAIYFGTSRKDSLLAAAYQAELKQQNYQILDFKRLSGTAQAMAEAMRFDGKMTTVGSVSAVPTTPVPITVSHVFFASSNDDDGARMLDALSRRRVSAPLIATASAFDYYRNPMSTFTRWELYLLYPDYIDTMREPVMAFQEQYIAKRNTIPSVFAGEGYDMLLFFGRQMAKNGVPFRSRTALRTDPEGDYVLSGFDYTESNENQVVPIVKYEDGRFIKIN</sequence>
<dbReference type="InterPro" id="IPR028082">
    <property type="entry name" value="Peripla_BP_I"/>
</dbReference>
<dbReference type="InterPro" id="IPR011990">
    <property type="entry name" value="TPR-like_helical_dom_sf"/>
</dbReference>
<comment type="caution">
    <text evidence="2">The sequence shown here is derived from an EMBL/GenBank/DDBJ whole genome shotgun (WGS) entry which is preliminary data.</text>
</comment>
<dbReference type="PROSITE" id="PS51257">
    <property type="entry name" value="PROKAR_LIPOPROTEIN"/>
    <property type="match status" value="1"/>
</dbReference>
<dbReference type="SUPFAM" id="SSF53822">
    <property type="entry name" value="Periplasmic binding protein-like I"/>
    <property type="match status" value="1"/>
</dbReference>
<proteinExistence type="predicted"/>
<protein>
    <submittedName>
        <fullName evidence="2">Tetratricopeptide (TPR) repeat protein</fullName>
    </submittedName>
</protein>
<name>A0ABR6W114_9BACT</name>
<evidence type="ECO:0000313" key="3">
    <source>
        <dbReference type="Proteomes" id="UP000700732"/>
    </source>
</evidence>
<dbReference type="CDD" id="cd06268">
    <property type="entry name" value="PBP1_ABC_transporter_LIVBP-like"/>
    <property type="match status" value="1"/>
</dbReference>
<dbReference type="SUPFAM" id="SSF48452">
    <property type="entry name" value="TPR-like"/>
    <property type="match status" value="1"/>
</dbReference>
<dbReference type="Proteomes" id="UP000700732">
    <property type="component" value="Unassembled WGS sequence"/>
</dbReference>
<gene>
    <name evidence="2" type="ORF">FH603_274</name>
</gene>
<feature type="region of interest" description="Disordered" evidence="1">
    <location>
        <begin position="204"/>
        <end position="227"/>
    </location>
</feature>
<feature type="compositionally biased region" description="Low complexity" evidence="1">
    <location>
        <begin position="207"/>
        <end position="218"/>
    </location>
</feature>
<dbReference type="Gene3D" id="3.40.50.2300">
    <property type="match status" value="2"/>
</dbReference>